<dbReference type="EMBL" id="AAMJVP010000036">
    <property type="protein sequence ID" value="EDI1036917.1"/>
    <property type="molecule type" value="Genomic_DNA"/>
</dbReference>
<protein>
    <submittedName>
        <fullName evidence="1">DUF4054 domain-containing protein</fullName>
    </submittedName>
</protein>
<accession>A0A636P9L0</accession>
<comment type="caution">
    <text evidence="1">The sequence shown here is derived from an EMBL/GenBank/DDBJ whole genome shotgun (WGS) entry which is preliminary data.</text>
</comment>
<name>A0A636P9L0_SALET</name>
<proteinExistence type="predicted"/>
<dbReference type="Proteomes" id="UP000839562">
    <property type="component" value="Unassembled WGS sequence"/>
</dbReference>
<reference evidence="1" key="1">
    <citation type="submission" date="2018-07" db="EMBL/GenBank/DDBJ databases">
        <authorList>
            <person name="Ashton P.M."/>
            <person name="Dallman T."/>
            <person name="Nair S."/>
            <person name="De Pinna E."/>
            <person name="Peters T."/>
            <person name="Grant K."/>
        </authorList>
    </citation>
    <scope>NUCLEOTIDE SEQUENCE [LARGE SCALE GENOMIC DNA]</scope>
    <source>
        <strain evidence="1">343736</strain>
    </source>
</reference>
<dbReference type="AlphaFoldDB" id="A0A636P9L0"/>
<gene>
    <name evidence="1" type="ORF">CC928_21895</name>
</gene>
<organism evidence="1">
    <name type="scientific">Salmonella enterica subsp. enterica serovar Guildford</name>
    <dbReference type="NCBI Taxonomy" id="2564497"/>
    <lineage>
        <taxon>Bacteria</taxon>
        <taxon>Pseudomonadati</taxon>
        <taxon>Pseudomonadota</taxon>
        <taxon>Gammaproteobacteria</taxon>
        <taxon>Enterobacterales</taxon>
        <taxon>Enterobacteriaceae</taxon>
        <taxon>Salmonella</taxon>
    </lineage>
</organism>
<dbReference type="InterPro" id="IPR025127">
    <property type="entry name" value="DUF4054"/>
</dbReference>
<dbReference type="Pfam" id="PF13262">
    <property type="entry name" value="DUF4054"/>
    <property type="match status" value="1"/>
</dbReference>
<sequence length="143" mass="15944">MGVVIFDPAAFKLRYPEFSSVDDALLQQYFTQATIYLDNTDFSRVSDLAVRAMLLNMLVAHIAFLYSGANGQSPSGLVGRIDSASEGSVSVHADMPGVTANSAWYMQTKYGADYWNATAPFRTFQYISGHSPSNYPYGYYRRY</sequence>
<evidence type="ECO:0000313" key="1">
    <source>
        <dbReference type="EMBL" id="EDI1036917.1"/>
    </source>
</evidence>